<protein>
    <submittedName>
        <fullName evidence="6">DNA-binding response OmpR family regulator</fullName>
    </submittedName>
</protein>
<dbReference type="Gene3D" id="1.10.10.10">
    <property type="entry name" value="Winged helix-like DNA-binding domain superfamily/Winged helix DNA-binding domain"/>
    <property type="match status" value="1"/>
</dbReference>
<feature type="domain" description="Response regulatory" evidence="4">
    <location>
        <begin position="3"/>
        <end position="118"/>
    </location>
</feature>
<dbReference type="GO" id="GO:0006355">
    <property type="term" value="P:regulation of DNA-templated transcription"/>
    <property type="evidence" value="ECO:0007669"/>
    <property type="project" value="InterPro"/>
</dbReference>
<sequence>MARVGVCEDDPEIRRVVSDALRLAGHEPVVAHDAGEAMRLLGAPVQLAALVLDIGLPDGDGRDLCQALRAGGQEAPVLFLTALDALHDRLAGFGAGADDYLVKPFAVKELLARVEVLVRRGAPTTAPAHEVRLDPTRHALVDGTGEVALSPTEFRILATLMARPGEVVRRATLVAAAWPDGAMVSENTLDSYLRRVRRKIAEVDMAAEITTARGVGYRFEQTQSGS</sequence>
<feature type="domain" description="OmpR/PhoB-type" evidence="5">
    <location>
        <begin position="122"/>
        <end position="221"/>
    </location>
</feature>
<feature type="DNA-binding region" description="OmpR/PhoB-type" evidence="3">
    <location>
        <begin position="122"/>
        <end position="221"/>
    </location>
</feature>
<dbReference type="PROSITE" id="PS50110">
    <property type="entry name" value="RESPONSE_REGULATORY"/>
    <property type="match status" value="1"/>
</dbReference>
<dbReference type="InterPro" id="IPR016032">
    <property type="entry name" value="Sig_transdc_resp-reg_C-effctor"/>
</dbReference>
<dbReference type="InterPro" id="IPR001867">
    <property type="entry name" value="OmpR/PhoB-type_DNA-bd"/>
</dbReference>
<dbReference type="AlphaFoldDB" id="A0A852RJ09"/>
<proteinExistence type="predicted"/>
<dbReference type="CDD" id="cd00383">
    <property type="entry name" value="trans_reg_C"/>
    <property type="match status" value="1"/>
</dbReference>
<dbReference type="Gene3D" id="3.40.50.2300">
    <property type="match status" value="1"/>
</dbReference>
<dbReference type="InterPro" id="IPR011006">
    <property type="entry name" value="CheY-like_superfamily"/>
</dbReference>
<dbReference type="PANTHER" id="PTHR48111">
    <property type="entry name" value="REGULATOR OF RPOS"/>
    <property type="match status" value="1"/>
</dbReference>
<dbReference type="PROSITE" id="PS51755">
    <property type="entry name" value="OMPR_PHOB"/>
    <property type="match status" value="1"/>
</dbReference>
<dbReference type="EMBL" id="JACCBF010000001">
    <property type="protein sequence ID" value="NYD30559.1"/>
    <property type="molecule type" value="Genomic_DNA"/>
</dbReference>
<dbReference type="SUPFAM" id="SSF46894">
    <property type="entry name" value="C-terminal effector domain of the bipartite response regulators"/>
    <property type="match status" value="1"/>
</dbReference>
<reference evidence="6 7" key="1">
    <citation type="submission" date="2020-07" db="EMBL/GenBank/DDBJ databases">
        <title>Sequencing the genomes of 1000 actinobacteria strains.</title>
        <authorList>
            <person name="Klenk H.-P."/>
        </authorList>
    </citation>
    <scope>NUCLEOTIDE SEQUENCE [LARGE SCALE GENOMIC DNA]</scope>
    <source>
        <strain evidence="6 7">DSM 19082</strain>
    </source>
</reference>
<evidence type="ECO:0000256" key="3">
    <source>
        <dbReference type="PROSITE-ProRule" id="PRU01091"/>
    </source>
</evidence>
<dbReference type="RefSeq" id="WP_179726791.1">
    <property type="nucleotide sequence ID" value="NZ_BAABEF010000001.1"/>
</dbReference>
<evidence type="ECO:0000259" key="4">
    <source>
        <dbReference type="PROSITE" id="PS50110"/>
    </source>
</evidence>
<comment type="caution">
    <text evidence="6">The sequence shown here is derived from an EMBL/GenBank/DDBJ whole genome shotgun (WGS) entry which is preliminary data.</text>
</comment>
<evidence type="ECO:0000259" key="5">
    <source>
        <dbReference type="PROSITE" id="PS51755"/>
    </source>
</evidence>
<feature type="modified residue" description="4-aspartylphosphate" evidence="2">
    <location>
        <position position="53"/>
    </location>
</feature>
<dbReference type="Gene3D" id="6.10.250.690">
    <property type="match status" value="1"/>
</dbReference>
<dbReference type="Pfam" id="PF00486">
    <property type="entry name" value="Trans_reg_C"/>
    <property type="match status" value="1"/>
</dbReference>
<dbReference type="Proteomes" id="UP000582231">
    <property type="component" value="Unassembled WGS sequence"/>
</dbReference>
<dbReference type="InterPro" id="IPR036388">
    <property type="entry name" value="WH-like_DNA-bd_sf"/>
</dbReference>
<dbReference type="GO" id="GO:0032993">
    <property type="term" value="C:protein-DNA complex"/>
    <property type="evidence" value="ECO:0007669"/>
    <property type="project" value="TreeGrafter"/>
</dbReference>
<keyword evidence="1 3" id="KW-0238">DNA-binding</keyword>
<dbReference type="GO" id="GO:0000156">
    <property type="term" value="F:phosphorelay response regulator activity"/>
    <property type="evidence" value="ECO:0007669"/>
    <property type="project" value="TreeGrafter"/>
</dbReference>
<evidence type="ECO:0000313" key="7">
    <source>
        <dbReference type="Proteomes" id="UP000582231"/>
    </source>
</evidence>
<evidence type="ECO:0000256" key="2">
    <source>
        <dbReference type="PROSITE-ProRule" id="PRU00169"/>
    </source>
</evidence>
<name>A0A852RJ09_9ACTN</name>
<dbReference type="InterPro" id="IPR039420">
    <property type="entry name" value="WalR-like"/>
</dbReference>
<dbReference type="InterPro" id="IPR001789">
    <property type="entry name" value="Sig_transdc_resp-reg_receiver"/>
</dbReference>
<keyword evidence="7" id="KW-1185">Reference proteome</keyword>
<dbReference type="GO" id="GO:0005829">
    <property type="term" value="C:cytosol"/>
    <property type="evidence" value="ECO:0007669"/>
    <property type="project" value="TreeGrafter"/>
</dbReference>
<dbReference type="SMART" id="SM00862">
    <property type="entry name" value="Trans_reg_C"/>
    <property type="match status" value="1"/>
</dbReference>
<gene>
    <name evidence="6" type="ORF">BJ958_002105</name>
</gene>
<organism evidence="6 7">
    <name type="scientific">Nocardioides kongjuensis</name>
    <dbReference type="NCBI Taxonomy" id="349522"/>
    <lineage>
        <taxon>Bacteria</taxon>
        <taxon>Bacillati</taxon>
        <taxon>Actinomycetota</taxon>
        <taxon>Actinomycetes</taxon>
        <taxon>Propionibacteriales</taxon>
        <taxon>Nocardioidaceae</taxon>
        <taxon>Nocardioides</taxon>
    </lineage>
</organism>
<accession>A0A852RJ09</accession>
<dbReference type="SMART" id="SM00448">
    <property type="entry name" value="REC"/>
    <property type="match status" value="1"/>
</dbReference>
<evidence type="ECO:0000256" key="1">
    <source>
        <dbReference type="ARBA" id="ARBA00023125"/>
    </source>
</evidence>
<dbReference type="GO" id="GO:0000976">
    <property type="term" value="F:transcription cis-regulatory region binding"/>
    <property type="evidence" value="ECO:0007669"/>
    <property type="project" value="TreeGrafter"/>
</dbReference>
<keyword evidence="2" id="KW-0597">Phosphoprotein</keyword>
<dbReference type="Pfam" id="PF00072">
    <property type="entry name" value="Response_reg"/>
    <property type="match status" value="1"/>
</dbReference>
<dbReference type="SUPFAM" id="SSF52172">
    <property type="entry name" value="CheY-like"/>
    <property type="match status" value="1"/>
</dbReference>
<evidence type="ECO:0000313" key="6">
    <source>
        <dbReference type="EMBL" id="NYD30559.1"/>
    </source>
</evidence>
<dbReference type="PANTHER" id="PTHR48111:SF37">
    <property type="entry name" value="RESPONSE REGULATOR PROTEIN CARR"/>
    <property type="match status" value="1"/>
</dbReference>